<keyword evidence="5 10" id="KW-0378">Hydrolase</keyword>
<evidence type="ECO:0000313" key="12">
    <source>
        <dbReference type="EMBL" id="ASV44718.1"/>
    </source>
</evidence>
<feature type="active site" description="Proton donor/acceptor" evidence="10">
    <location>
        <position position="15"/>
    </location>
</feature>
<keyword evidence="7 10" id="KW-0578">Host cell lysis by virus</keyword>
<feature type="active site" description="Proton donor/acceptor" evidence="10">
    <location>
        <position position="24"/>
    </location>
</feature>
<dbReference type="InterPro" id="IPR023346">
    <property type="entry name" value="Lysozyme-like_dom_sf"/>
</dbReference>
<dbReference type="GO" id="GO:0009253">
    <property type="term" value="P:peptidoglycan catabolic process"/>
    <property type="evidence" value="ECO:0007669"/>
    <property type="project" value="UniProtKB-UniRule"/>
</dbReference>
<keyword evidence="3 10" id="KW-1188">Viral release from host cell</keyword>
<keyword evidence="2 10" id="KW-0929">Antimicrobial</keyword>
<comment type="similarity">
    <text evidence="10 11">Belongs to the glycosyl hydrolase 24 family.</text>
</comment>
<dbReference type="CDD" id="cd00737">
    <property type="entry name" value="lyz_endolysin_autolysin"/>
    <property type="match status" value="1"/>
</dbReference>
<reference evidence="12 13" key="1">
    <citation type="submission" date="2017-06" db="EMBL/GenBank/DDBJ databases">
        <authorList>
            <person name="Kim H.J."/>
            <person name="Triplett B.A."/>
        </authorList>
    </citation>
    <scope>NUCLEOTIDE SEQUENCE [LARGE SCALE GENOMIC DNA]</scope>
</reference>
<evidence type="ECO:0000256" key="10">
    <source>
        <dbReference type="HAMAP-Rule" id="MF_04110"/>
    </source>
</evidence>
<dbReference type="OrthoDB" id="18172at10239"/>
<dbReference type="InterPro" id="IPR033907">
    <property type="entry name" value="Endolysin_autolysin"/>
</dbReference>
<evidence type="ECO:0000256" key="4">
    <source>
        <dbReference type="ARBA" id="ARBA00022638"/>
    </source>
</evidence>
<evidence type="ECO:0000313" key="13">
    <source>
        <dbReference type="Proteomes" id="UP000223025"/>
    </source>
</evidence>
<dbReference type="GO" id="GO:0016998">
    <property type="term" value="P:cell wall macromolecule catabolic process"/>
    <property type="evidence" value="ECO:0007669"/>
    <property type="project" value="InterPro"/>
</dbReference>
<dbReference type="RefSeq" id="YP_009611806.1">
    <property type="nucleotide sequence ID" value="NC_042013.1"/>
</dbReference>
<dbReference type="GO" id="GO:0044659">
    <property type="term" value="P:viral release from host cell by cytolysis"/>
    <property type="evidence" value="ECO:0007669"/>
    <property type="project" value="UniProtKB-UniRule"/>
</dbReference>
<evidence type="ECO:0000256" key="11">
    <source>
        <dbReference type="RuleBase" id="RU003788"/>
    </source>
</evidence>
<keyword evidence="4 10" id="KW-0081">Bacteriolytic enzyme</keyword>
<evidence type="ECO:0000256" key="1">
    <source>
        <dbReference type="ARBA" id="ARBA00000632"/>
    </source>
</evidence>
<keyword evidence="6 10" id="KW-0204">Cytolysis</keyword>
<keyword evidence="8 10" id="KW-1035">Host cytoplasm</keyword>
<evidence type="ECO:0000256" key="7">
    <source>
        <dbReference type="ARBA" id="ARBA00023142"/>
    </source>
</evidence>
<dbReference type="GO" id="GO:0030430">
    <property type="term" value="C:host cell cytoplasm"/>
    <property type="evidence" value="ECO:0007669"/>
    <property type="project" value="UniProtKB-SubCell"/>
</dbReference>
<protein>
    <recommendedName>
        <fullName evidence="10">Endolysin</fullName>
        <ecNumber evidence="10">3.2.1.17</ecNumber>
    </recommendedName>
    <alternativeName>
        <fullName evidence="10">Lysis protein</fullName>
    </alternativeName>
    <alternativeName>
        <fullName evidence="10">Lysozyme</fullName>
    </alternativeName>
    <alternativeName>
        <fullName evidence="10">Muramidase</fullName>
    </alternativeName>
</protein>
<organism evidence="12 13">
    <name type="scientific">Agrobacterium phage Atu_ph07</name>
    <dbReference type="NCBI Taxonomy" id="2024264"/>
    <lineage>
        <taxon>Viruses</taxon>
        <taxon>Duplodnaviria</taxon>
        <taxon>Heunggongvirae</taxon>
        <taxon>Uroviricota</taxon>
        <taxon>Caudoviricetes</taxon>
        <taxon>Polybotosvirus</taxon>
        <taxon>Polybotosvirus Atuph07</taxon>
    </lineage>
</organism>
<proteinExistence type="inferred from homology"/>
<dbReference type="PANTHER" id="PTHR38107">
    <property type="match status" value="1"/>
</dbReference>
<dbReference type="Proteomes" id="UP000223025">
    <property type="component" value="Segment"/>
</dbReference>
<dbReference type="InterPro" id="IPR034690">
    <property type="entry name" value="Endolysin_T4_type"/>
</dbReference>
<dbReference type="EMBL" id="MF403008">
    <property type="protein sequence ID" value="ASV44718.1"/>
    <property type="molecule type" value="Genomic_DNA"/>
</dbReference>
<evidence type="ECO:0000256" key="8">
    <source>
        <dbReference type="ARBA" id="ARBA00023200"/>
    </source>
</evidence>
<keyword evidence="9 10" id="KW-0326">Glycosidase</keyword>
<dbReference type="PANTHER" id="PTHR38107:SF3">
    <property type="entry name" value="LYSOZYME RRRD-RELATED"/>
    <property type="match status" value="1"/>
</dbReference>
<comment type="function">
    <text evidence="10">Endolysin with lysozyme activity that degrades host peptidoglycans and participates with the holin and spanin proteins in the sequential events which lead to the programmed host cell lysis releasing the mature viral particles. Once the holin has permeabilized the host cell membrane, the endolysin can reach the periplasm and break down the peptidoglycan layer.</text>
</comment>
<dbReference type="GO" id="GO:0003796">
    <property type="term" value="F:lysozyme activity"/>
    <property type="evidence" value="ECO:0007669"/>
    <property type="project" value="UniProtKB-UniRule"/>
</dbReference>
<dbReference type="KEGG" id="vg:40088144"/>
<dbReference type="SUPFAM" id="SSF53955">
    <property type="entry name" value="Lysozyme-like"/>
    <property type="match status" value="1"/>
</dbReference>
<dbReference type="InterPro" id="IPR002196">
    <property type="entry name" value="Glyco_hydro_24"/>
</dbReference>
<dbReference type="InterPro" id="IPR051018">
    <property type="entry name" value="Bacteriophage_GH24"/>
</dbReference>
<name>A0A223W0U3_9CAUD</name>
<evidence type="ECO:0000256" key="9">
    <source>
        <dbReference type="ARBA" id="ARBA00023295"/>
    </source>
</evidence>
<dbReference type="GO" id="GO:0042742">
    <property type="term" value="P:defense response to bacterium"/>
    <property type="evidence" value="ECO:0007669"/>
    <property type="project" value="UniProtKB-KW"/>
</dbReference>
<evidence type="ECO:0000256" key="5">
    <source>
        <dbReference type="ARBA" id="ARBA00022801"/>
    </source>
</evidence>
<accession>A0A223W0U3</accession>
<dbReference type="EC" id="3.2.1.17" evidence="10"/>
<evidence type="ECO:0000256" key="6">
    <source>
        <dbReference type="ARBA" id="ARBA00022852"/>
    </source>
</evidence>
<dbReference type="GeneID" id="40088144"/>
<dbReference type="Pfam" id="PF00959">
    <property type="entry name" value="Phage_lysozyme"/>
    <property type="match status" value="1"/>
</dbReference>
<sequence>MKTSKAGFDLIKHYEGLKLTAYPDPATGSTPWTIGYGSTAGVKQGMKITESQAESMLRADVAKFEKDIDRLVKVKLTQSQFDALVSFVYNLGPTNFANSTLLTQLNAGNYKLVPDQIRRWNKANGKVMAGLVRRRESEAKLFETGKLNF</sequence>
<keyword evidence="13" id="KW-1185">Reference proteome</keyword>
<comment type="subcellular location">
    <subcellularLocation>
        <location evidence="10">Host cytoplasm</location>
    </subcellularLocation>
    <text evidence="10">The endolysin is cytoplasmic, but can reach the periplasmic space with the help of the holins which disrupt the host cell membrane.</text>
</comment>
<evidence type="ECO:0000256" key="3">
    <source>
        <dbReference type="ARBA" id="ARBA00022612"/>
    </source>
</evidence>
<dbReference type="Gene3D" id="1.10.530.40">
    <property type="match status" value="1"/>
</dbReference>
<comment type="catalytic activity">
    <reaction evidence="1 10 11">
        <text>Hydrolysis of (1-&gt;4)-beta-linkages between N-acetylmuramic acid and N-acetyl-D-glucosamine residues in a peptidoglycan and between N-acetyl-D-glucosamine residues in chitodextrins.</text>
        <dbReference type="EC" id="3.2.1.17"/>
    </reaction>
</comment>
<evidence type="ECO:0000256" key="2">
    <source>
        <dbReference type="ARBA" id="ARBA00022529"/>
    </source>
</evidence>
<dbReference type="HAMAP" id="MF_04110">
    <property type="entry name" value="ENDOLYSIN_T4"/>
    <property type="match status" value="1"/>
</dbReference>
<dbReference type="InterPro" id="IPR023347">
    <property type="entry name" value="Lysozyme_dom_sf"/>
</dbReference>